<dbReference type="InterPro" id="IPR022383">
    <property type="entry name" value="Lactate/malate_DH_C"/>
</dbReference>
<evidence type="ECO:0000256" key="4">
    <source>
        <dbReference type="PIRSR" id="PIRSR000102-3"/>
    </source>
</evidence>
<dbReference type="RefSeq" id="WP_057743531.1">
    <property type="nucleotide sequence ID" value="NZ_BJLU01000001.1"/>
</dbReference>
<dbReference type="InterPro" id="IPR018177">
    <property type="entry name" value="L-lactate_DH_AS"/>
</dbReference>
<protein>
    <submittedName>
        <fullName evidence="7">L-2-hydroxyisocaproate dehydrogenase</fullName>
    </submittedName>
</protein>
<dbReference type="GO" id="GO:0004459">
    <property type="term" value="F:L-lactate dehydrogenase (NAD+) activity"/>
    <property type="evidence" value="ECO:0007669"/>
    <property type="project" value="InterPro"/>
</dbReference>
<dbReference type="PRINTS" id="PR00086">
    <property type="entry name" value="LLDHDRGNASE"/>
</dbReference>
<dbReference type="Pfam" id="PF02866">
    <property type="entry name" value="Ldh_1_C"/>
    <property type="match status" value="1"/>
</dbReference>
<dbReference type="Pfam" id="PF00056">
    <property type="entry name" value="Ldh_1_N"/>
    <property type="match status" value="1"/>
</dbReference>
<feature type="binding site" evidence="4">
    <location>
        <begin position="9"/>
        <end position="14"/>
    </location>
    <ligand>
        <name>NAD(+)</name>
        <dbReference type="ChEBI" id="CHEBI:57540"/>
    </ligand>
</feature>
<keyword evidence="8" id="KW-1185">Reference proteome</keyword>
<dbReference type="PANTHER" id="PTHR43128:SF31">
    <property type="entry name" value="L-LACTATE DEHYDROGENASE"/>
    <property type="match status" value="1"/>
</dbReference>
<keyword evidence="4" id="KW-0520">NAD</keyword>
<dbReference type="PROSITE" id="PS00064">
    <property type="entry name" value="L_LDH"/>
    <property type="match status" value="1"/>
</dbReference>
<organism evidence="7 8">
    <name type="scientific">Weissella viridescens</name>
    <name type="common">Lactobacillus viridescens</name>
    <dbReference type="NCBI Taxonomy" id="1629"/>
    <lineage>
        <taxon>Bacteria</taxon>
        <taxon>Bacillati</taxon>
        <taxon>Bacillota</taxon>
        <taxon>Bacilli</taxon>
        <taxon>Lactobacillales</taxon>
        <taxon>Lactobacillaceae</taxon>
        <taxon>Weissella</taxon>
    </lineage>
</organism>
<reference evidence="7 8" key="1">
    <citation type="journal article" date="2015" name="Genome Announc.">
        <title>Expanding the biotechnology potential of lactobacilli through comparative genomics of 213 strains and associated genera.</title>
        <authorList>
            <person name="Sun Z."/>
            <person name="Harris H.M."/>
            <person name="McCann A."/>
            <person name="Guo C."/>
            <person name="Argimon S."/>
            <person name="Zhang W."/>
            <person name="Yang X."/>
            <person name="Jeffery I.B."/>
            <person name="Cooney J.C."/>
            <person name="Kagawa T.F."/>
            <person name="Liu W."/>
            <person name="Song Y."/>
            <person name="Salvetti E."/>
            <person name="Wrobel A."/>
            <person name="Rasinkangas P."/>
            <person name="Parkhill J."/>
            <person name="Rea M.C."/>
            <person name="O'Sullivan O."/>
            <person name="Ritari J."/>
            <person name="Douillard F.P."/>
            <person name="Paul Ross R."/>
            <person name="Yang R."/>
            <person name="Briner A.E."/>
            <person name="Felis G.E."/>
            <person name="de Vos W.M."/>
            <person name="Barrangou R."/>
            <person name="Klaenhammer T.R."/>
            <person name="Caufield P.W."/>
            <person name="Cui Y."/>
            <person name="Zhang H."/>
            <person name="O'Toole P.W."/>
        </authorList>
    </citation>
    <scope>NUCLEOTIDE SEQUENCE [LARGE SCALE GENOMIC DNA]</scope>
    <source>
        <strain evidence="7 8">DSM 20410</strain>
    </source>
</reference>
<dbReference type="CDD" id="cd05291">
    <property type="entry name" value="HicDH_like"/>
    <property type="match status" value="1"/>
</dbReference>
<keyword evidence="2" id="KW-0560">Oxidoreductase</keyword>
<evidence type="ECO:0000256" key="3">
    <source>
        <dbReference type="PIRSR" id="PIRSR000102-1"/>
    </source>
</evidence>
<evidence type="ECO:0000259" key="5">
    <source>
        <dbReference type="Pfam" id="PF00056"/>
    </source>
</evidence>
<dbReference type="PIRSF" id="PIRSF000102">
    <property type="entry name" value="Lac_mal_DH"/>
    <property type="match status" value="1"/>
</dbReference>
<gene>
    <name evidence="7" type="ORF">IV50_GL000107</name>
</gene>
<dbReference type="SUPFAM" id="SSF56327">
    <property type="entry name" value="LDH C-terminal domain-like"/>
    <property type="match status" value="1"/>
</dbReference>
<evidence type="ECO:0000256" key="1">
    <source>
        <dbReference type="ARBA" id="ARBA00006054"/>
    </source>
</evidence>
<dbReference type="SUPFAM" id="SSF51735">
    <property type="entry name" value="NAD(P)-binding Rossmann-fold domains"/>
    <property type="match status" value="1"/>
</dbReference>
<evidence type="ECO:0000313" key="7">
    <source>
        <dbReference type="EMBL" id="KRN46844.1"/>
    </source>
</evidence>
<dbReference type="OrthoDB" id="9802969at2"/>
<feature type="domain" description="Lactate/malate dehydrogenase C-terminal" evidence="6">
    <location>
        <begin position="150"/>
        <end position="297"/>
    </location>
</feature>
<proteinExistence type="inferred from homology"/>
<comment type="similarity">
    <text evidence="1">Belongs to the LDH/MDH superfamily. LDH family.</text>
</comment>
<evidence type="ECO:0000256" key="2">
    <source>
        <dbReference type="ARBA" id="ARBA00023002"/>
    </source>
</evidence>
<feature type="active site" description="Proton acceptor" evidence="3">
    <location>
        <position position="180"/>
    </location>
</feature>
<dbReference type="Gene3D" id="3.90.110.10">
    <property type="entry name" value="Lactate dehydrogenase/glycoside hydrolase, family 4, C-terminal"/>
    <property type="match status" value="1"/>
</dbReference>
<dbReference type="EMBL" id="JQBM01000001">
    <property type="protein sequence ID" value="KRN46844.1"/>
    <property type="molecule type" value="Genomic_DNA"/>
</dbReference>
<sequence>MTRKIGIIGTGHVGGAVAEGAIFQGLADDYVLIDSNPEKLDSEVLDLIEAQPNLKHHANIISNDWDALDDADVIISALGNIGLQKNATGGNARFIEAEYNAKQLKSVAAKLKATKFNGVLVVITNPNDVIVTLYQKLTGFPKEKVIGTGTLLDTARMKNAVGETFDVDPRSVQGYNLGEHGNSQFTAWSTVKILDESIEPVAAEKGIDLNQIANISRDNGYRVLNGKGYTSYAIAASALRLTETILNDSHEELPVSTFREGHEVALSYPAVIGRDGVLGHGHLHLTDEEETKLTGSYDFVTERYHLLLEKIENNEL</sequence>
<feature type="binding site" evidence="4">
    <location>
        <begin position="123"/>
        <end position="125"/>
    </location>
    <ligand>
        <name>NAD(+)</name>
        <dbReference type="ChEBI" id="CHEBI:57540"/>
    </ligand>
</feature>
<feature type="binding site" evidence="4">
    <location>
        <position position="100"/>
    </location>
    <ligand>
        <name>NAD(+)</name>
        <dbReference type="ChEBI" id="CHEBI:57540"/>
    </ligand>
</feature>
<evidence type="ECO:0000259" key="6">
    <source>
        <dbReference type="Pfam" id="PF02866"/>
    </source>
</evidence>
<dbReference type="PATRIC" id="fig|1629.5.peg.110"/>
<dbReference type="Proteomes" id="UP000051992">
    <property type="component" value="Unassembled WGS sequence"/>
</dbReference>
<dbReference type="InterPro" id="IPR015955">
    <property type="entry name" value="Lactate_DH/Glyco_Ohase_4_C"/>
</dbReference>
<evidence type="ECO:0000313" key="8">
    <source>
        <dbReference type="Proteomes" id="UP000051992"/>
    </source>
</evidence>
<feature type="binding site" evidence="4">
    <location>
        <position position="34"/>
    </location>
    <ligand>
        <name>NAD(+)</name>
        <dbReference type="ChEBI" id="CHEBI:57540"/>
    </ligand>
</feature>
<dbReference type="InterPro" id="IPR001557">
    <property type="entry name" value="L-lactate/malate_DH"/>
</dbReference>
<accession>A0A0R2H9M2</accession>
<dbReference type="Gene3D" id="3.40.50.720">
    <property type="entry name" value="NAD(P)-binding Rossmann-like Domain"/>
    <property type="match status" value="1"/>
</dbReference>
<dbReference type="PANTHER" id="PTHR43128">
    <property type="entry name" value="L-2-HYDROXYCARBOXYLATE DEHYDROGENASE (NAD(P)(+))"/>
    <property type="match status" value="1"/>
</dbReference>
<dbReference type="InterPro" id="IPR001236">
    <property type="entry name" value="Lactate/malate_DH_N"/>
</dbReference>
<comment type="caution">
    <text evidence="7">The sequence shown here is derived from an EMBL/GenBank/DDBJ whole genome shotgun (WGS) entry which is preliminary data.</text>
</comment>
<dbReference type="InterPro" id="IPR036291">
    <property type="entry name" value="NAD(P)-bd_dom_sf"/>
</dbReference>
<name>A0A0R2H9M2_WEIVI</name>
<dbReference type="GO" id="GO:0006089">
    <property type="term" value="P:lactate metabolic process"/>
    <property type="evidence" value="ECO:0007669"/>
    <property type="project" value="TreeGrafter"/>
</dbReference>
<dbReference type="AlphaFoldDB" id="A0A0R2H9M2"/>
<feature type="domain" description="Lactate/malate dehydrogenase N-terminal" evidence="5">
    <location>
        <begin position="4"/>
        <end position="147"/>
    </location>
</feature>